<name>A0ABD1DH12_CULPP</name>
<proteinExistence type="predicted"/>
<dbReference type="EMBL" id="JBEHCU010005687">
    <property type="protein sequence ID" value="KAL1398996.1"/>
    <property type="molecule type" value="Genomic_DNA"/>
</dbReference>
<dbReference type="Proteomes" id="UP001562425">
    <property type="component" value="Unassembled WGS sequence"/>
</dbReference>
<comment type="caution">
    <text evidence="2">The sequence shown here is derived from an EMBL/GenBank/DDBJ whole genome shotgun (WGS) entry which is preliminary data.</text>
</comment>
<organism evidence="2 3">
    <name type="scientific">Culex pipiens pipiens</name>
    <name type="common">Northern house mosquito</name>
    <dbReference type="NCBI Taxonomy" id="38569"/>
    <lineage>
        <taxon>Eukaryota</taxon>
        <taxon>Metazoa</taxon>
        <taxon>Ecdysozoa</taxon>
        <taxon>Arthropoda</taxon>
        <taxon>Hexapoda</taxon>
        <taxon>Insecta</taxon>
        <taxon>Pterygota</taxon>
        <taxon>Neoptera</taxon>
        <taxon>Endopterygota</taxon>
        <taxon>Diptera</taxon>
        <taxon>Nematocera</taxon>
        <taxon>Culicoidea</taxon>
        <taxon>Culicidae</taxon>
        <taxon>Culicinae</taxon>
        <taxon>Culicini</taxon>
        <taxon>Culex</taxon>
        <taxon>Culex</taxon>
    </lineage>
</organism>
<keyword evidence="1" id="KW-1133">Transmembrane helix</keyword>
<feature type="transmembrane region" description="Helical" evidence="1">
    <location>
        <begin position="62"/>
        <end position="83"/>
    </location>
</feature>
<evidence type="ECO:0000313" key="2">
    <source>
        <dbReference type="EMBL" id="KAL1398996.1"/>
    </source>
</evidence>
<gene>
    <name evidence="2" type="ORF">pipiens_008536</name>
</gene>
<accession>A0ABD1DH12</accession>
<sequence length="140" mass="16167">MNELVSIYFHNHRREQDRIAIAVKRNGLLTVKTDLCEIPVKMDVHPGARRLNRDRLLTDGRFILLAFALLLLHSVLLGFHFATPNHPPVLFMLVKLLLLLAPTYPSADSVPTRRLKTSFWLTTLNDYLWLHEGSRRRSSS</sequence>
<evidence type="ECO:0000313" key="3">
    <source>
        <dbReference type="Proteomes" id="UP001562425"/>
    </source>
</evidence>
<keyword evidence="3" id="KW-1185">Reference proteome</keyword>
<keyword evidence="1" id="KW-0812">Transmembrane</keyword>
<evidence type="ECO:0000256" key="1">
    <source>
        <dbReference type="SAM" id="Phobius"/>
    </source>
</evidence>
<protein>
    <submittedName>
        <fullName evidence="2">Uncharacterized protein</fullName>
    </submittedName>
</protein>
<dbReference type="AlphaFoldDB" id="A0ABD1DH12"/>
<reference evidence="2 3" key="1">
    <citation type="submission" date="2024-05" db="EMBL/GenBank/DDBJ databases">
        <title>Culex pipiens pipiens assembly and annotation.</title>
        <authorList>
            <person name="Alout H."/>
            <person name="Durand T."/>
        </authorList>
    </citation>
    <scope>NUCLEOTIDE SEQUENCE [LARGE SCALE GENOMIC DNA]</scope>
    <source>
        <strain evidence="2">HA-2024</strain>
        <tissue evidence="2">Whole body</tissue>
    </source>
</reference>
<keyword evidence="1" id="KW-0472">Membrane</keyword>